<proteinExistence type="predicted"/>
<feature type="domain" description="Condensation" evidence="1">
    <location>
        <begin position="4"/>
        <end position="228"/>
    </location>
</feature>
<dbReference type="eggNOG" id="COG1020">
    <property type="taxonomic scope" value="Bacteria"/>
</dbReference>
<dbReference type="InterPro" id="IPR023213">
    <property type="entry name" value="CAT-like_dom_sf"/>
</dbReference>
<dbReference type="GO" id="GO:0003824">
    <property type="term" value="F:catalytic activity"/>
    <property type="evidence" value="ECO:0007669"/>
    <property type="project" value="InterPro"/>
</dbReference>
<organism evidence="2 3">
    <name type="scientific">Fulvivirga imtechensis AK7</name>
    <dbReference type="NCBI Taxonomy" id="1237149"/>
    <lineage>
        <taxon>Bacteria</taxon>
        <taxon>Pseudomonadati</taxon>
        <taxon>Bacteroidota</taxon>
        <taxon>Cytophagia</taxon>
        <taxon>Cytophagales</taxon>
        <taxon>Fulvivirgaceae</taxon>
        <taxon>Fulvivirga</taxon>
    </lineage>
</organism>
<sequence length="247" mass="28050">MQKDVGNYKAGNYTFHLGVEQVRLLSKKSRRSNTSMFVMLLAAMKTLLYRYTGQLNSAVGIPVSGREFGNLNHQIGFYVNVLPIVTNLDEEDNLSAIINKVKNSVYAALEHQVYPFDYIVKDLGLAGKAGVNPLFNIMITYDDDVEKINSLPDVQIESRQIGEQLTEFALDIKFTKEDENISCSFNYNAGLFKPETLTRIAKHFRKVVKSIIDDDKISLIDLEIESQSKRENKEKGSFSEDEILFNF</sequence>
<dbReference type="Gene3D" id="3.30.559.10">
    <property type="entry name" value="Chloramphenicol acetyltransferase-like domain"/>
    <property type="match status" value="1"/>
</dbReference>
<dbReference type="EMBL" id="AMZN01000113">
    <property type="protein sequence ID" value="ELR68465.1"/>
    <property type="molecule type" value="Genomic_DNA"/>
</dbReference>
<dbReference type="STRING" id="1237149.C900_00358"/>
<evidence type="ECO:0000313" key="3">
    <source>
        <dbReference type="Proteomes" id="UP000011135"/>
    </source>
</evidence>
<dbReference type="SUPFAM" id="SSF52777">
    <property type="entry name" value="CoA-dependent acyltransferases"/>
    <property type="match status" value="1"/>
</dbReference>
<name>L8JI17_9BACT</name>
<dbReference type="InterPro" id="IPR001242">
    <property type="entry name" value="Condensation_dom"/>
</dbReference>
<protein>
    <submittedName>
        <fullName evidence="2">Amino acid adenylation domain protein</fullName>
    </submittedName>
</protein>
<comment type="caution">
    <text evidence="2">The sequence shown here is derived from an EMBL/GenBank/DDBJ whole genome shotgun (WGS) entry which is preliminary data.</text>
</comment>
<gene>
    <name evidence="2" type="ORF">C900_00358</name>
</gene>
<reference evidence="2 3" key="1">
    <citation type="submission" date="2012-12" db="EMBL/GenBank/DDBJ databases">
        <title>Genome assembly of Fulvivirga imtechensis AK7.</title>
        <authorList>
            <person name="Nupur N."/>
            <person name="Khatri I."/>
            <person name="Kumar R."/>
            <person name="Subramanian S."/>
            <person name="Pinnaka A."/>
        </authorList>
    </citation>
    <scope>NUCLEOTIDE SEQUENCE [LARGE SCALE GENOMIC DNA]</scope>
    <source>
        <strain evidence="2 3">AK7</strain>
    </source>
</reference>
<evidence type="ECO:0000259" key="1">
    <source>
        <dbReference type="Pfam" id="PF00668"/>
    </source>
</evidence>
<accession>L8JI17</accession>
<dbReference type="PANTHER" id="PTHR45398:SF1">
    <property type="entry name" value="ENZYME, PUTATIVE (JCVI)-RELATED"/>
    <property type="match status" value="1"/>
</dbReference>
<keyword evidence="3" id="KW-1185">Reference proteome</keyword>
<dbReference type="AlphaFoldDB" id="L8JI17"/>
<evidence type="ECO:0000313" key="2">
    <source>
        <dbReference type="EMBL" id="ELR68465.1"/>
    </source>
</evidence>
<dbReference type="Pfam" id="PF00668">
    <property type="entry name" value="Condensation"/>
    <property type="match status" value="1"/>
</dbReference>
<dbReference type="PANTHER" id="PTHR45398">
    <property type="match status" value="1"/>
</dbReference>
<dbReference type="Proteomes" id="UP000011135">
    <property type="component" value="Unassembled WGS sequence"/>
</dbReference>
<dbReference type="Gene3D" id="3.30.559.30">
    <property type="entry name" value="Nonribosomal peptide synthetase, condensation domain"/>
    <property type="match status" value="1"/>
</dbReference>